<sequence>MNYDHNFSHIEDFAKDTSSHFKLLVLSAFGKFKNKLQQQNIGFADSQTVTSDQYKRDFSKQANLPRRKIKASSFRKRSGKNSKKPIPGGLMDCALWLGPNLEKRWDTVVVVGE</sequence>
<feature type="compositionally biased region" description="Basic residues" evidence="1">
    <location>
        <begin position="65"/>
        <end position="83"/>
    </location>
</feature>
<dbReference type="AlphaFoldDB" id="A0AAV4X819"/>
<name>A0AAV4X819_CAEEX</name>
<dbReference type="EMBL" id="BPLR01017270">
    <property type="protein sequence ID" value="GIY89914.1"/>
    <property type="molecule type" value="Genomic_DNA"/>
</dbReference>
<dbReference type="Proteomes" id="UP001054945">
    <property type="component" value="Unassembled WGS sequence"/>
</dbReference>
<evidence type="ECO:0000313" key="3">
    <source>
        <dbReference type="Proteomes" id="UP001054945"/>
    </source>
</evidence>
<proteinExistence type="predicted"/>
<comment type="caution">
    <text evidence="2">The sequence shown here is derived from an EMBL/GenBank/DDBJ whole genome shotgun (WGS) entry which is preliminary data.</text>
</comment>
<gene>
    <name evidence="2" type="ORF">CEXT_785761</name>
</gene>
<feature type="region of interest" description="Disordered" evidence="1">
    <location>
        <begin position="54"/>
        <end position="87"/>
    </location>
</feature>
<organism evidence="2 3">
    <name type="scientific">Caerostris extrusa</name>
    <name type="common">Bark spider</name>
    <name type="synonym">Caerostris bankana</name>
    <dbReference type="NCBI Taxonomy" id="172846"/>
    <lineage>
        <taxon>Eukaryota</taxon>
        <taxon>Metazoa</taxon>
        <taxon>Ecdysozoa</taxon>
        <taxon>Arthropoda</taxon>
        <taxon>Chelicerata</taxon>
        <taxon>Arachnida</taxon>
        <taxon>Araneae</taxon>
        <taxon>Araneomorphae</taxon>
        <taxon>Entelegynae</taxon>
        <taxon>Araneoidea</taxon>
        <taxon>Araneidae</taxon>
        <taxon>Caerostris</taxon>
    </lineage>
</organism>
<protein>
    <submittedName>
        <fullName evidence="2">Uncharacterized protein</fullName>
    </submittedName>
</protein>
<reference evidence="2 3" key="1">
    <citation type="submission" date="2021-06" db="EMBL/GenBank/DDBJ databases">
        <title>Caerostris extrusa draft genome.</title>
        <authorList>
            <person name="Kono N."/>
            <person name="Arakawa K."/>
        </authorList>
    </citation>
    <scope>NUCLEOTIDE SEQUENCE [LARGE SCALE GENOMIC DNA]</scope>
</reference>
<evidence type="ECO:0000256" key="1">
    <source>
        <dbReference type="SAM" id="MobiDB-lite"/>
    </source>
</evidence>
<evidence type="ECO:0000313" key="2">
    <source>
        <dbReference type="EMBL" id="GIY89914.1"/>
    </source>
</evidence>
<accession>A0AAV4X819</accession>
<keyword evidence="3" id="KW-1185">Reference proteome</keyword>